<sequence length="171" mass="19860">MKVSRDVTFDEKSLWDWSDRDKELYVFYPIDTNRKKVEEEPIKLVTPSSPVSPTQSSPSSSSVNSPIKTGPQGKRSLEEIYDDLNKNQGIEKWRKAMNEEIGAIVKNDTWELTTLQYGKKLIGVKWVYKVKKNSKGKVERYKVRLVVKRYKQRAGIDYDEVFAPVVRLETI</sequence>
<protein>
    <recommendedName>
        <fullName evidence="2">Reverse transcriptase Ty1/copia-type domain-containing protein</fullName>
    </recommendedName>
</protein>
<proteinExistence type="predicted"/>
<feature type="compositionally biased region" description="Low complexity" evidence="1">
    <location>
        <begin position="45"/>
        <end position="66"/>
    </location>
</feature>
<evidence type="ECO:0000313" key="4">
    <source>
        <dbReference type="Proteomes" id="UP001188597"/>
    </source>
</evidence>
<organism evidence="3 4">
    <name type="scientific">Escallonia herrerae</name>
    <dbReference type="NCBI Taxonomy" id="1293975"/>
    <lineage>
        <taxon>Eukaryota</taxon>
        <taxon>Viridiplantae</taxon>
        <taxon>Streptophyta</taxon>
        <taxon>Embryophyta</taxon>
        <taxon>Tracheophyta</taxon>
        <taxon>Spermatophyta</taxon>
        <taxon>Magnoliopsida</taxon>
        <taxon>eudicotyledons</taxon>
        <taxon>Gunneridae</taxon>
        <taxon>Pentapetalae</taxon>
        <taxon>asterids</taxon>
        <taxon>campanulids</taxon>
        <taxon>Escalloniales</taxon>
        <taxon>Escalloniaceae</taxon>
        <taxon>Escallonia</taxon>
    </lineage>
</organism>
<feature type="region of interest" description="Disordered" evidence="1">
    <location>
        <begin position="39"/>
        <end position="76"/>
    </location>
</feature>
<feature type="domain" description="Reverse transcriptase Ty1/copia-type" evidence="2">
    <location>
        <begin position="107"/>
        <end position="171"/>
    </location>
</feature>
<evidence type="ECO:0000259" key="2">
    <source>
        <dbReference type="Pfam" id="PF07727"/>
    </source>
</evidence>
<dbReference type="EMBL" id="JAVXUP010000967">
    <property type="protein sequence ID" value="KAK3017933.1"/>
    <property type="molecule type" value="Genomic_DNA"/>
</dbReference>
<accession>A0AA88W240</accession>
<dbReference type="InterPro" id="IPR013103">
    <property type="entry name" value="RVT_2"/>
</dbReference>
<keyword evidence="4" id="KW-1185">Reference proteome</keyword>
<dbReference type="Proteomes" id="UP001188597">
    <property type="component" value="Unassembled WGS sequence"/>
</dbReference>
<evidence type="ECO:0000313" key="3">
    <source>
        <dbReference type="EMBL" id="KAK3017933.1"/>
    </source>
</evidence>
<dbReference type="Pfam" id="PF07727">
    <property type="entry name" value="RVT_2"/>
    <property type="match status" value="1"/>
</dbReference>
<evidence type="ECO:0000256" key="1">
    <source>
        <dbReference type="SAM" id="MobiDB-lite"/>
    </source>
</evidence>
<name>A0AA88W240_9ASTE</name>
<reference evidence="3" key="1">
    <citation type="submission" date="2022-12" db="EMBL/GenBank/DDBJ databases">
        <title>Draft genome assemblies for two species of Escallonia (Escalloniales).</title>
        <authorList>
            <person name="Chanderbali A."/>
            <person name="Dervinis C."/>
            <person name="Anghel I."/>
            <person name="Soltis D."/>
            <person name="Soltis P."/>
            <person name="Zapata F."/>
        </authorList>
    </citation>
    <scope>NUCLEOTIDE SEQUENCE</scope>
    <source>
        <strain evidence="3">UCBG64.0493</strain>
        <tissue evidence="3">Leaf</tissue>
    </source>
</reference>
<dbReference type="AlphaFoldDB" id="A0AA88W240"/>
<gene>
    <name evidence="3" type="ORF">RJ639_004022</name>
</gene>
<comment type="caution">
    <text evidence="3">The sequence shown here is derived from an EMBL/GenBank/DDBJ whole genome shotgun (WGS) entry which is preliminary data.</text>
</comment>